<comment type="caution">
    <text evidence="2">The sequence shown here is derived from an EMBL/GenBank/DDBJ whole genome shotgun (WGS) entry which is preliminary data.</text>
</comment>
<accession>A0ABV6WZI9</accession>
<proteinExistence type="predicted"/>
<feature type="chain" id="PRO_5046948828" description="PASTA domain-containing protein" evidence="1">
    <location>
        <begin position="24"/>
        <end position="100"/>
    </location>
</feature>
<name>A0ABV6WZI9_9ACTN</name>
<feature type="signal peptide" evidence="1">
    <location>
        <begin position="1"/>
        <end position="23"/>
    </location>
</feature>
<dbReference type="EMBL" id="JBHEZY010000004">
    <property type="protein sequence ID" value="MFC1431379.1"/>
    <property type="molecule type" value="Genomic_DNA"/>
</dbReference>
<dbReference type="RefSeq" id="WP_380551853.1">
    <property type="nucleotide sequence ID" value="NZ_JBHEZY010000004.1"/>
</dbReference>
<reference evidence="2 3" key="1">
    <citation type="submission" date="2024-09" db="EMBL/GenBank/DDBJ databases">
        <authorList>
            <person name="Lee S.D."/>
        </authorList>
    </citation>
    <scope>NUCLEOTIDE SEQUENCE [LARGE SCALE GENOMIC DNA]</scope>
    <source>
        <strain evidence="2 3">N1-3</strain>
    </source>
</reference>
<gene>
    <name evidence="2" type="ORF">ACEZDB_12060</name>
</gene>
<organism evidence="2 3">
    <name type="scientific">Streptacidiphilus alkalitolerans</name>
    <dbReference type="NCBI Taxonomy" id="3342712"/>
    <lineage>
        <taxon>Bacteria</taxon>
        <taxon>Bacillati</taxon>
        <taxon>Actinomycetota</taxon>
        <taxon>Actinomycetes</taxon>
        <taxon>Kitasatosporales</taxon>
        <taxon>Streptomycetaceae</taxon>
        <taxon>Streptacidiphilus</taxon>
    </lineage>
</organism>
<keyword evidence="1" id="KW-0732">Signal</keyword>
<sequence length="100" mass="10457">MKKTLTALALALAPLALAAPAIADDGLQAMPQVTGQGLIAAIQALHYDQNVKIVDASGMARHVDWPADWKVCTQQPAAGNPLQDQQATLTVVKNTETCPA</sequence>
<evidence type="ECO:0000256" key="1">
    <source>
        <dbReference type="SAM" id="SignalP"/>
    </source>
</evidence>
<evidence type="ECO:0008006" key="4">
    <source>
        <dbReference type="Google" id="ProtNLM"/>
    </source>
</evidence>
<evidence type="ECO:0000313" key="3">
    <source>
        <dbReference type="Proteomes" id="UP001592530"/>
    </source>
</evidence>
<protein>
    <recommendedName>
        <fullName evidence="4">PASTA domain-containing protein</fullName>
    </recommendedName>
</protein>
<evidence type="ECO:0000313" key="2">
    <source>
        <dbReference type="EMBL" id="MFC1431379.1"/>
    </source>
</evidence>
<dbReference type="Proteomes" id="UP001592530">
    <property type="component" value="Unassembled WGS sequence"/>
</dbReference>